<proteinExistence type="predicted"/>
<accession>A0ABU6USB7</accession>
<reference evidence="1 2" key="1">
    <citation type="journal article" date="2023" name="Plants (Basel)">
        <title>Bridging the Gap: Combining Genomics and Transcriptomics Approaches to Understand Stylosanthes scabra, an Orphan Legume from the Brazilian Caatinga.</title>
        <authorList>
            <person name="Ferreira-Neto J.R.C."/>
            <person name="da Silva M.D."/>
            <person name="Binneck E."/>
            <person name="de Melo N.F."/>
            <person name="da Silva R.H."/>
            <person name="de Melo A.L.T.M."/>
            <person name="Pandolfi V."/>
            <person name="Bustamante F.O."/>
            <person name="Brasileiro-Vidal A.C."/>
            <person name="Benko-Iseppon A.M."/>
        </authorList>
    </citation>
    <scope>NUCLEOTIDE SEQUENCE [LARGE SCALE GENOMIC DNA]</scope>
    <source>
        <tissue evidence="1">Leaves</tissue>
    </source>
</reference>
<name>A0ABU6USB7_9FABA</name>
<evidence type="ECO:0000313" key="2">
    <source>
        <dbReference type="Proteomes" id="UP001341840"/>
    </source>
</evidence>
<evidence type="ECO:0000313" key="1">
    <source>
        <dbReference type="EMBL" id="MED6163360.1"/>
    </source>
</evidence>
<comment type="caution">
    <text evidence="1">The sequence shown here is derived from an EMBL/GenBank/DDBJ whole genome shotgun (WGS) entry which is preliminary data.</text>
</comment>
<protein>
    <submittedName>
        <fullName evidence="1">Uncharacterized protein</fullName>
    </submittedName>
</protein>
<keyword evidence="2" id="KW-1185">Reference proteome</keyword>
<dbReference type="Proteomes" id="UP001341840">
    <property type="component" value="Unassembled WGS sequence"/>
</dbReference>
<gene>
    <name evidence="1" type="ORF">PIB30_079125</name>
</gene>
<sequence>MTDVEVAQMNSLKEVGISIPKIYQEFAQQVGGFNLVRNTRRCIGSNSWEVAEGGDHRRVLERFLECMKGRSSKAVITYGDPAMRGAIAEPLAQILNNPGSEAKARPFRRINGGPDGFGPILTARPRVNAQTTARCESEHAMLERFFESRYEIFDFITNFQRCVPRRTDMETLSDALLLRRWSRGAKTGIQVERVLSGTGDSALMRCFVNPRSRQV</sequence>
<dbReference type="EMBL" id="JASCZI010121941">
    <property type="protein sequence ID" value="MED6163360.1"/>
    <property type="molecule type" value="Genomic_DNA"/>
</dbReference>
<organism evidence="1 2">
    <name type="scientific">Stylosanthes scabra</name>
    <dbReference type="NCBI Taxonomy" id="79078"/>
    <lineage>
        <taxon>Eukaryota</taxon>
        <taxon>Viridiplantae</taxon>
        <taxon>Streptophyta</taxon>
        <taxon>Embryophyta</taxon>
        <taxon>Tracheophyta</taxon>
        <taxon>Spermatophyta</taxon>
        <taxon>Magnoliopsida</taxon>
        <taxon>eudicotyledons</taxon>
        <taxon>Gunneridae</taxon>
        <taxon>Pentapetalae</taxon>
        <taxon>rosids</taxon>
        <taxon>fabids</taxon>
        <taxon>Fabales</taxon>
        <taxon>Fabaceae</taxon>
        <taxon>Papilionoideae</taxon>
        <taxon>50 kb inversion clade</taxon>
        <taxon>dalbergioids sensu lato</taxon>
        <taxon>Dalbergieae</taxon>
        <taxon>Pterocarpus clade</taxon>
        <taxon>Stylosanthes</taxon>
    </lineage>
</organism>